<dbReference type="Proteomes" id="UP000319931">
    <property type="component" value="Unassembled WGS sequence"/>
</dbReference>
<dbReference type="Gene3D" id="3.40.50.1820">
    <property type="entry name" value="alpha/beta hydrolase"/>
    <property type="match status" value="1"/>
</dbReference>
<dbReference type="GO" id="GO:0016787">
    <property type="term" value="F:hydrolase activity"/>
    <property type="evidence" value="ECO:0007669"/>
    <property type="project" value="UniProtKB-KW"/>
</dbReference>
<dbReference type="OrthoDB" id="9814966at2"/>
<keyword evidence="4" id="KW-1185">Reference proteome</keyword>
<evidence type="ECO:0000313" key="4">
    <source>
        <dbReference type="Proteomes" id="UP000319931"/>
    </source>
</evidence>
<dbReference type="SUPFAM" id="SSF53474">
    <property type="entry name" value="alpha/beta-Hydrolases"/>
    <property type="match status" value="1"/>
</dbReference>
<dbReference type="PANTHER" id="PTHR37017:SF11">
    <property type="entry name" value="ESTERASE_LIPASE_THIOESTERASE DOMAIN-CONTAINING PROTEIN"/>
    <property type="match status" value="1"/>
</dbReference>
<dbReference type="PANTHER" id="PTHR37017">
    <property type="entry name" value="AB HYDROLASE-1 DOMAIN-CONTAINING PROTEIN-RELATED"/>
    <property type="match status" value="1"/>
</dbReference>
<feature type="domain" description="AB hydrolase-1" evidence="2">
    <location>
        <begin position="27"/>
        <end position="256"/>
    </location>
</feature>
<dbReference type="RefSeq" id="WP_140851108.1">
    <property type="nucleotide sequence ID" value="NZ_RCZC01000004.1"/>
</dbReference>
<feature type="signal peptide" evidence="1">
    <location>
        <begin position="1"/>
        <end position="21"/>
    </location>
</feature>
<keyword evidence="1" id="KW-0732">Signal</keyword>
<reference evidence="3 4" key="1">
    <citation type="journal article" date="2019" name="Environ. Microbiol.">
        <title>Species interactions and distinct microbial communities in high Arctic permafrost affected cryosols are associated with the CH4 and CO2 gas fluxes.</title>
        <authorList>
            <person name="Altshuler I."/>
            <person name="Hamel J."/>
            <person name="Turney S."/>
            <person name="Magnuson E."/>
            <person name="Levesque R."/>
            <person name="Greer C."/>
            <person name="Whyte L.G."/>
        </authorList>
    </citation>
    <scope>NUCLEOTIDE SEQUENCE [LARGE SCALE GENOMIC DNA]</scope>
    <source>
        <strain evidence="3 4">E6.1</strain>
    </source>
</reference>
<proteinExistence type="predicted"/>
<organism evidence="3 4">
    <name type="scientific">Sphingomonas glacialis</name>
    <dbReference type="NCBI Taxonomy" id="658225"/>
    <lineage>
        <taxon>Bacteria</taxon>
        <taxon>Pseudomonadati</taxon>
        <taxon>Pseudomonadota</taxon>
        <taxon>Alphaproteobacteria</taxon>
        <taxon>Sphingomonadales</taxon>
        <taxon>Sphingomonadaceae</taxon>
        <taxon>Sphingomonas</taxon>
    </lineage>
</organism>
<dbReference type="EMBL" id="RCZC01000004">
    <property type="protein sequence ID" value="TPG52037.1"/>
    <property type="molecule type" value="Genomic_DNA"/>
</dbReference>
<gene>
    <name evidence="3" type="ORF">EAH76_15055</name>
</gene>
<dbReference type="Pfam" id="PF12697">
    <property type="entry name" value="Abhydrolase_6"/>
    <property type="match status" value="1"/>
</dbReference>
<evidence type="ECO:0000259" key="2">
    <source>
        <dbReference type="Pfam" id="PF12697"/>
    </source>
</evidence>
<comment type="caution">
    <text evidence="3">The sequence shown here is derived from an EMBL/GenBank/DDBJ whole genome shotgun (WGS) entry which is preliminary data.</text>
</comment>
<sequence>MKMLSVVSALALAASSTAALAQTKTAVVLVHGAWETAGVWGQVEAGLKKDGYRVRTVSLPGRPGNPAAPDKVNLELYQKAVSAVVNQEKGKVVLVGHSFAGFPISAEAEAEPSKIKTLVYVAAYLPQDGQSLLGLATTDAGSKVGPLLKIDKEHGIAQIAYAGRGGLFANDAPSEVGEMVAKAIVDEPLGPLAEPVHLTAARFGSVDKVYVHTARDQVVSPGLQAQMVKATPVRLETSIDSGHTPFITHPAELVAAIERVAG</sequence>
<feature type="chain" id="PRO_5021284458" evidence="1">
    <location>
        <begin position="22"/>
        <end position="262"/>
    </location>
</feature>
<dbReference type="AlphaFoldDB" id="A0A502FR52"/>
<accession>A0A502FR52</accession>
<evidence type="ECO:0000313" key="3">
    <source>
        <dbReference type="EMBL" id="TPG52037.1"/>
    </source>
</evidence>
<dbReference type="InterPro" id="IPR000073">
    <property type="entry name" value="AB_hydrolase_1"/>
</dbReference>
<evidence type="ECO:0000256" key="1">
    <source>
        <dbReference type="SAM" id="SignalP"/>
    </source>
</evidence>
<dbReference type="InterPro" id="IPR029058">
    <property type="entry name" value="AB_hydrolase_fold"/>
</dbReference>
<name>A0A502FR52_9SPHN</name>
<protein>
    <submittedName>
        <fullName evidence="3">Alpha/beta fold hydrolase</fullName>
    </submittedName>
</protein>
<keyword evidence="3" id="KW-0378">Hydrolase</keyword>
<dbReference type="InterPro" id="IPR052897">
    <property type="entry name" value="Sec-Metab_Biosynth_Hydrolase"/>
</dbReference>